<dbReference type="Proteomes" id="UP000561077">
    <property type="component" value="Unassembled WGS sequence"/>
</dbReference>
<sequence>MSPAPSHSSGALSKDRSRRPPHHSTATRRSPHSAKKILSFASIARSGFLFLAMCHFFLLPAAAEPCAGAVDMDMLGGKTDSPIIQVDINGHKAGMYLSGDFDDIYINDKINLDLSAPLKQVLIISNGEDYNDAHLVMIERFKIGNMNVGATTAVASDYYPIDYIRDIPVVGVIGENIFKVVNVLIDYPNNKLYFLPHRNNDECSIKNMDNLKEKFHNADLVEDQRNLAMRLRINGTLRDLHIDTALSDTEIPIKWIKTNSKSTPAYNTMTIYDKDPKLGYIGSIKELCAKEFCEHDVKALLLKGISYGSVGNAFFEGREVLFDYADGKIFFSDRKPDRRTAGKDLHFEKTHQARIRVSEMSE</sequence>
<proteinExistence type="predicted"/>
<dbReference type="AlphaFoldDB" id="A0A7W4IHX4"/>
<organism evidence="2 5">
    <name type="scientific">Gluconacetobacter dulcium</name>
    <dbReference type="NCBI Taxonomy" id="2729096"/>
    <lineage>
        <taxon>Bacteria</taxon>
        <taxon>Pseudomonadati</taxon>
        <taxon>Pseudomonadota</taxon>
        <taxon>Alphaproteobacteria</taxon>
        <taxon>Acetobacterales</taxon>
        <taxon>Acetobacteraceae</taxon>
        <taxon>Gluconacetobacter</taxon>
    </lineage>
</organism>
<dbReference type="EMBL" id="JABEQO010000001">
    <property type="protein sequence ID" value="MBB2163201.1"/>
    <property type="molecule type" value="Genomic_DNA"/>
</dbReference>
<protein>
    <submittedName>
        <fullName evidence="2">Uncharacterized protein</fullName>
    </submittedName>
</protein>
<evidence type="ECO:0000313" key="4">
    <source>
        <dbReference type="Proteomes" id="UP000540490"/>
    </source>
</evidence>
<evidence type="ECO:0000313" key="5">
    <source>
        <dbReference type="Proteomes" id="UP000561077"/>
    </source>
</evidence>
<evidence type="ECO:0000313" key="2">
    <source>
        <dbReference type="EMBL" id="MBB2163201.1"/>
    </source>
</evidence>
<reference evidence="4 5" key="1">
    <citation type="submission" date="2020-04" db="EMBL/GenBank/DDBJ databases">
        <title>Description of novel Gluconacetobacter.</title>
        <authorList>
            <person name="Sombolestani A."/>
        </authorList>
    </citation>
    <scope>NUCLEOTIDE SEQUENCE [LARGE SCALE GENOMIC DNA]</scope>
    <source>
        <strain evidence="3 4">LMG 1728</strain>
        <strain evidence="2 5">LMG 1731</strain>
    </source>
</reference>
<name>A0A7W4IHX4_9PROT</name>
<dbReference type="EMBL" id="JABEQN010000001">
    <property type="protein sequence ID" value="MBB2192104.1"/>
    <property type="molecule type" value="Genomic_DNA"/>
</dbReference>
<comment type="caution">
    <text evidence="2">The sequence shown here is derived from an EMBL/GenBank/DDBJ whole genome shotgun (WGS) entry which is preliminary data.</text>
</comment>
<feature type="compositionally biased region" description="Polar residues" evidence="1">
    <location>
        <begin position="1"/>
        <end position="11"/>
    </location>
</feature>
<feature type="region of interest" description="Disordered" evidence="1">
    <location>
        <begin position="1"/>
        <end position="32"/>
    </location>
</feature>
<evidence type="ECO:0000256" key="1">
    <source>
        <dbReference type="SAM" id="MobiDB-lite"/>
    </source>
</evidence>
<keyword evidence="4" id="KW-1185">Reference proteome</keyword>
<gene>
    <name evidence="3" type="ORF">HLH25_00330</name>
    <name evidence="2" type="ORF">HLH26_01380</name>
</gene>
<dbReference type="RefSeq" id="WP_182972172.1">
    <property type="nucleotide sequence ID" value="NZ_JABEQN010000001.1"/>
</dbReference>
<feature type="compositionally biased region" description="Basic residues" evidence="1">
    <location>
        <begin position="16"/>
        <end position="32"/>
    </location>
</feature>
<dbReference type="Proteomes" id="UP000540490">
    <property type="component" value="Unassembled WGS sequence"/>
</dbReference>
<accession>A0A7W4IHX4</accession>
<evidence type="ECO:0000313" key="3">
    <source>
        <dbReference type="EMBL" id="MBB2192104.1"/>
    </source>
</evidence>